<evidence type="ECO:0000256" key="2">
    <source>
        <dbReference type="ARBA" id="ARBA00022737"/>
    </source>
</evidence>
<sequence>MTNVAIMFRRHRSPLLRYLRLLSSSSASPPQTSSSATAAKKKLRDERDAVKSLSLLSSISDSDSPAAAGRYAVELVVKRLAKSRNFSEIENLIESRKKEPMITQEPYVVSIITAYGYAGMIDHAIRTFDEMDKHGAPRTVLSFNALLTACNHTGNHGRVPELFSEISQKHGIVPDKISYGILIKSLCQSRSMEKVYSLLKEMEEKDVEITPVTYTTLLDTLYKDQKAADAERLWKEMESKGCSPDVAAYNVRIMYNAVHSKPESVIKLIDDMVSAGLKPDTISYNYLITCYCKNGQHEEAKKVYRSLREKGCYPNAATFRNFMYLLCKNKDFDAGREVCMEGIKKNKLPDFGPLKMLMEGLVKNSKVEEAKQLIRLVRKKFPESFLSRWKNVEERLGLEIEDELPQAEAA</sequence>
<gene>
    <name evidence="4" type="ORF">SI7747_02002307</name>
</gene>
<dbReference type="EMBL" id="LR743589">
    <property type="protein sequence ID" value="CAA2616073.1"/>
    <property type="molecule type" value="Genomic_DNA"/>
</dbReference>
<name>A0A7I8ID68_SPIIN</name>
<dbReference type="InterPro" id="IPR002885">
    <property type="entry name" value="PPR_rpt"/>
</dbReference>
<dbReference type="Gene3D" id="1.25.40.10">
    <property type="entry name" value="Tetratricopeptide repeat domain"/>
    <property type="match status" value="3"/>
</dbReference>
<dbReference type="PANTHER" id="PTHR47936">
    <property type="entry name" value="PPR_LONG DOMAIN-CONTAINING PROTEIN"/>
    <property type="match status" value="1"/>
</dbReference>
<feature type="repeat" description="PPR" evidence="3">
    <location>
        <begin position="280"/>
        <end position="314"/>
    </location>
</feature>
<dbReference type="GO" id="GO:0009507">
    <property type="term" value="C:chloroplast"/>
    <property type="evidence" value="ECO:0007669"/>
    <property type="project" value="TreeGrafter"/>
</dbReference>
<accession>A0A7I8ID68</accession>
<dbReference type="PANTHER" id="PTHR47936:SF5">
    <property type="entry name" value="PENTACOTRIPEPTIDE-REPEAT REGION OF PRORP DOMAIN-CONTAINING PROTEIN"/>
    <property type="match status" value="1"/>
</dbReference>
<dbReference type="PROSITE" id="PS51375">
    <property type="entry name" value="PPR"/>
    <property type="match status" value="3"/>
</dbReference>
<dbReference type="InterPro" id="IPR011990">
    <property type="entry name" value="TPR-like_helical_dom_sf"/>
</dbReference>
<dbReference type="SUPFAM" id="SSF48452">
    <property type="entry name" value="TPR-like"/>
    <property type="match status" value="1"/>
</dbReference>
<protein>
    <submittedName>
        <fullName evidence="4">Uncharacterized protein</fullName>
    </submittedName>
</protein>
<dbReference type="Proteomes" id="UP001189122">
    <property type="component" value="Unassembled WGS sequence"/>
</dbReference>
<keyword evidence="2" id="KW-0677">Repeat</keyword>
<dbReference type="EMBL" id="CACRZD030000002">
    <property type="protein sequence ID" value="CAA6655767.1"/>
    <property type="molecule type" value="Genomic_DNA"/>
</dbReference>
<comment type="similarity">
    <text evidence="1">Belongs to the PPR family. P subfamily.</text>
</comment>
<dbReference type="AlphaFoldDB" id="A0A7I8ID68"/>
<dbReference type="GO" id="GO:0010019">
    <property type="term" value="P:chloroplast-nucleus signaling pathway"/>
    <property type="evidence" value="ECO:0007669"/>
    <property type="project" value="TreeGrafter"/>
</dbReference>
<evidence type="ECO:0000256" key="1">
    <source>
        <dbReference type="ARBA" id="ARBA00007626"/>
    </source>
</evidence>
<feature type="repeat" description="PPR" evidence="3">
    <location>
        <begin position="210"/>
        <end position="244"/>
    </location>
</feature>
<evidence type="ECO:0000313" key="4">
    <source>
        <dbReference type="EMBL" id="CAA2616073.1"/>
    </source>
</evidence>
<evidence type="ECO:0000313" key="5">
    <source>
        <dbReference type="Proteomes" id="UP001189122"/>
    </source>
</evidence>
<keyword evidence="5" id="KW-1185">Reference proteome</keyword>
<reference evidence="4 5" key="1">
    <citation type="submission" date="2019-12" db="EMBL/GenBank/DDBJ databases">
        <authorList>
            <person name="Scholz U."/>
            <person name="Mascher M."/>
            <person name="Fiebig A."/>
        </authorList>
    </citation>
    <scope>NUCLEOTIDE SEQUENCE</scope>
</reference>
<proteinExistence type="inferred from homology"/>
<organism evidence="4">
    <name type="scientific">Spirodela intermedia</name>
    <name type="common">Intermediate duckweed</name>
    <dbReference type="NCBI Taxonomy" id="51605"/>
    <lineage>
        <taxon>Eukaryota</taxon>
        <taxon>Viridiplantae</taxon>
        <taxon>Streptophyta</taxon>
        <taxon>Embryophyta</taxon>
        <taxon>Tracheophyta</taxon>
        <taxon>Spermatophyta</taxon>
        <taxon>Magnoliopsida</taxon>
        <taxon>Liliopsida</taxon>
        <taxon>Araceae</taxon>
        <taxon>Lemnoideae</taxon>
        <taxon>Spirodela</taxon>
    </lineage>
</organism>
<dbReference type="Pfam" id="PF01535">
    <property type="entry name" value="PPR"/>
    <property type="match status" value="1"/>
</dbReference>
<feature type="repeat" description="PPR" evidence="3">
    <location>
        <begin position="175"/>
        <end position="209"/>
    </location>
</feature>
<dbReference type="Pfam" id="PF13041">
    <property type="entry name" value="PPR_2"/>
    <property type="match status" value="2"/>
</dbReference>
<dbReference type="Pfam" id="PF13812">
    <property type="entry name" value="PPR_3"/>
    <property type="match status" value="1"/>
</dbReference>
<dbReference type="NCBIfam" id="TIGR00756">
    <property type="entry name" value="PPR"/>
    <property type="match status" value="4"/>
</dbReference>
<dbReference type="GO" id="GO:0031930">
    <property type="term" value="P:mitochondria-nucleus signaling pathway"/>
    <property type="evidence" value="ECO:0007669"/>
    <property type="project" value="TreeGrafter"/>
</dbReference>
<evidence type="ECO:0000256" key="3">
    <source>
        <dbReference type="PROSITE-ProRule" id="PRU00708"/>
    </source>
</evidence>